<proteinExistence type="predicted"/>
<dbReference type="EMBL" id="BGPR01003908">
    <property type="protein sequence ID" value="GBM93815.1"/>
    <property type="molecule type" value="Genomic_DNA"/>
</dbReference>
<accession>A0A4Y2JVK3</accession>
<gene>
    <name evidence="1" type="ORF">AVEN_234922_1</name>
</gene>
<comment type="caution">
    <text evidence="1">The sequence shown here is derived from an EMBL/GenBank/DDBJ whole genome shotgun (WGS) entry which is preliminary data.</text>
</comment>
<name>A0A4Y2JVK3_ARAVE</name>
<reference evidence="1 2" key="1">
    <citation type="journal article" date="2019" name="Sci. Rep.">
        <title>Orb-weaving spider Araneus ventricosus genome elucidates the spidroin gene catalogue.</title>
        <authorList>
            <person name="Kono N."/>
            <person name="Nakamura H."/>
            <person name="Ohtoshi R."/>
            <person name="Moran D.A.P."/>
            <person name="Shinohara A."/>
            <person name="Yoshida Y."/>
            <person name="Fujiwara M."/>
            <person name="Mori M."/>
            <person name="Tomita M."/>
            <person name="Arakawa K."/>
        </authorList>
    </citation>
    <scope>NUCLEOTIDE SEQUENCE [LARGE SCALE GENOMIC DNA]</scope>
</reference>
<evidence type="ECO:0000313" key="1">
    <source>
        <dbReference type="EMBL" id="GBM93815.1"/>
    </source>
</evidence>
<organism evidence="1 2">
    <name type="scientific">Araneus ventricosus</name>
    <name type="common">Orbweaver spider</name>
    <name type="synonym">Epeira ventricosa</name>
    <dbReference type="NCBI Taxonomy" id="182803"/>
    <lineage>
        <taxon>Eukaryota</taxon>
        <taxon>Metazoa</taxon>
        <taxon>Ecdysozoa</taxon>
        <taxon>Arthropoda</taxon>
        <taxon>Chelicerata</taxon>
        <taxon>Arachnida</taxon>
        <taxon>Araneae</taxon>
        <taxon>Araneomorphae</taxon>
        <taxon>Entelegynae</taxon>
        <taxon>Araneoidea</taxon>
        <taxon>Araneidae</taxon>
        <taxon>Araneus</taxon>
    </lineage>
</organism>
<sequence length="172" mass="19403">MQAIVEFFWLFRFNQLHGSFRKRGALDGRTIRTPFRPALYPGFYVLICWTPEVLRKCEAALGGIVKRYARCSTGIAAVRVFSESENIGWEGPVPCDKLDELYRPVMISKSYLIYDFMRGVAINAIIPTPCHLPSARCLRSCFALLLASLASSSAFSFPRCPTWALIQPSLML</sequence>
<evidence type="ECO:0000313" key="2">
    <source>
        <dbReference type="Proteomes" id="UP000499080"/>
    </source>
</evidence>
<protein>
    <submittedName>
        <fullName evidence="1">Uncharacterized protein</fullName>
    </submittedName>
</protein>
<dbReference type="Proteomes" id="UP000499080">
    <property type="component" value="Unassembled WGS sequence"/>
</dbReference>
<keyword evidence="2" id="KW-1185">Reference proteome</keyword>
<dbReference type="AlphaFoldDB" id="A0A4Y2JVK3"/>